<comment type="subunit">
    <text evidence="5">Binds ribosomal protein uS19.</text>
</comment>
<dbReference type="Pfam" id="PF01782">
    <property type="entry name" value="RimM"/>
    <property type="match status" value="1"/>
</dbReference>
<dbReference type="InterPro" id="IPR002676">
    <property type="entry name" value="RimM_N"/>
</dbReference>
<dbReference type="InterPro" id="IPR036976">
    <property type="entry name" value="RimM_N_sf"/>
</dbReference>
<comment type="similarity">
    <text evidence="5">Belongs to the RimM family.</text>
</comment>
<comment type="caution">
    <text evidence="8">The sequence shown here is derived from an EMBL/GenBank/DDBJ whole genome shotgun (WGS) entry which is preliminary data.</text>
</comment>
<evidence type="ECO:0000313" key="9">
    <source>
        <dbReference type="Proteomes" id="UP000036780"/>
    </source>
</evidence>
<evidence type="ECO:0000259" key="7">
    <source>
        <dbReference type="Pfam" id="PF24986"/>
    </source>
</evidence>
<evidence type="ECO:0000256" key="5">
    <source>
        <dbReference type="HAMAP-Rule" id="MF_00014"/>
    </source>
</evidence>
<dbReference type="InterPro" id="IPR009000">
    <property type="entry name" value="Transl_B-barrel_sf"/>
</dbReference>
<dbReference type="SUPFAM" id="SSF50346">
    <property type="entry name" value="PRC-barrel domain"/>
    <property type="match status" value="1"/>
</dbReference>
<dbReference type="PANTHER" id="PTHR33692">
    <property type="entry name" value="RIBOSOME MATURATION FACTOR RIMM"/>
    <property type="match status" value="1"/>
</dbReference>
<dbReference type="PANTHER" id="PTHR33692:SF1">
    <property type="entry name" value="RIBOSOME MATURATION FACTOR RIMM"/>
    <property type="match status" value="1"/>
</dbReference>
<dbReference type="GO" id="GO:0043022">
    <property type="term" value="F:ribosome binding"/>
    <property type="evidence" value="ECO:0007669"/>
    <property type="project" value="InterPro"/>
</dbReference>
<keyword evidence="3 5" id="KW-0698">rRNA processing</keyword>
<dbReference type="Pfam" id="PF24986">
    <property type="entry name" value="PRC_RimM"/>
    <property type="match status" value="1"/>
</dbReference>
<dbReference type="InterPro" id="IPR011961">
    <property type="entry name" value="RimM"/>
</dbReference>
<proteinExistence type="inferred from homology"/>
<feature type="domain" description="Ribosome maturation factor RimM PRC barrel" evidence="7">
    <location>
        <begin position="102"/>
        <end position="169"/>
    </location>
</feature>
<keyword evidence="9" id="KW-1185">Reference proteome</keyword>
<dbReference type="NCBIfam" id="TIGR02273">
    <property type="entry name" value="16S_RimM"/>
    <property type="match status" value="1"/>
</dbReference>
<gene>
    <name evidence="5" type="primary">rimM</name>
    <name evidence="8" type="ORF">AFK71_17310</name>
</gene>
<protein>
    <recommendedName>
        <fullName evidence="5">Ribosome maturation factor RimM</fullName>
    </recommendedName>
</protein>
<comment type="domain">
    <text evidence="5">The PRC barrel domain binds ribosomal protein uS19.</text>
</comment>
<dbReference type="Gene3D" id="2.30.30.240">
    <property type="entry name" value="PRC-barrel domain"/>
    <property type="match status" value="1"/>
</dbReference>
<dbReference type="OrthoDB" id="9810331at2"/>
<dbReference type="PATRIC" id="fig|1473.5.peg.2179"/>
<keyword evidence="1 5" id="KW-0963">Cytoplasm</keyword>
<sequence length="171" mass="19326">MTEQMFTVGKIVNTHGIKGEVKVLRITDFNDRFEVGNDVYIIKHGQEPIKMTISSHRVHKGFDLLQFEGYQNINDMIAFKGCELKIPQSQQTELAEHEFYYHEIIGCTMVTQAGEEIGTITEILSPGANDVWVVERKNGKNALIPYIEDVVIDVDVEAKKVTISPMEGLLD</sequence>
<dbReference type="HAMAP" id="MF_00014">
    <property type="entry name" value="Ribosome_mat_RimM"/>
    <property type="match status" value="1"/>
</dbReference>
<dbReference type="GO" id="GO:0042274">
    <property type="term" value="P:ribosomal small subunit biogenesis"/>
    <property type="evidence" value="ECO:0007669"/>
    <property type="project" value="UniProtKB-UniRule"/>
</dbReference>
<evidence type="ECO:0000313" key="8">
    <source>
        <dbReference type="EMBL" id="KNE20149.1"/>
    </source>
</evidence>
<dbReference type="RefSeq" id="WP_050352717.1">
    <property type="nucleotide sequence ID" value="NZ_CP073011.1"/>
</dbReference>
<evidence type="ECO:0000256" key="1">
    <source>
        <dbReference type="ARBA" id="ARBA00022490"/>
    </source>
</evidence>
<evidence type="ECO:0000256" key="3">
    <source>
        <dbReference type="ARBA" id="ARBA00022552"/>
    </source>
</evidence>
<name>A0A0L0QNP1_VIRPA</name>
<reference evidence="9" key="1">
    <citation type="submission" date="2015-07" db="EMBL/GenBank/DDBJ databases">
        <title>Fjat-10053 dsm26.</title>
        <authorList>
            <person name="Liu B."/>
            <person name="Wang J."/>
            <person name="Zhu Y."/>
            <person name="Liu G."/>
            <person name="Chen Q."/>
            <person name="Chen Z."/>
            <person name="Lan J."/>
            <person name="Che J."/>
            <person name="Ge C."/>
            <person name="Shi H."/>
            <person name="Pan Z."/>
            <person name="Liu X."/>
        </authorList>
    </citation>
    <scope>NUCLEOTIDE SEQUENCE [LARGE SCALE GENOMIC DNA]</scope>
    <source>
        <strain evidence="9">DSM 26</strain>
    </source>
</reference>
<comment type="subcellular location">
    <subcellularLocation>
        <location evidence="5">Cytoplasm</location>
    </subcellularLocation>
</comment>
<dbReference type="EMBL" id="LGTO01000007">
    <property type="protein sequence ID" value="KNE20149.1"/>
    <property type="molecule type" value="Genomic_DNA"/>
</dbReference>
<dbReference type="Gene3D" id="2.40.30.60">
    <property type="entry name" value="RimM"/>
    <property type="match status" value="1"/>
</dbReference>
<dbReference type="InterPro" id="IPR056792">
    <property type="entry name" value="PRC_RimM"/>
</dbReference>
<keyword evidence="2 5" id="KW-0690">Ribosome biogenesis</keyword>
<dbReference type="GO" id="GO:0005840">
    <property type="term" value="C:ribosome"/>
    <property type="evidence" value="ECO:0007669"/>
    <property type="project" value="InterPro"/>
</dbReference>
<dbReference type="InterPro" id="IPR011033">
    <property type="entry name" value="PRC_barrel-like_sf"/>
</dbReference>
<feature type="domain" description="RimM N-terminal" evidence="6">
    <location>
        <begin position="7"/>
        <end position="90"/>
    </location>
</feature>
<accession>A0A0L0QNP1</accession>
<evidence type="ECO:0000259" key="6">
    <source>
        <dbReference type="Pfam" id="PF01782"/>
    </source>
</evidence>
<evidence type="ECO:0000256" key="2">
    <source>
        <dbReference type="ARBA" id="ARBA00022517"/>
    </source>
</evidence>
<dbReference type="GO" id="GO:0006364">
    <property type="term" value="P:rRNA processing"/>
    <property type="evidence" value="ECO:0007669"/>
    <property type="project" value="UniProtKB-UniRule"/>
</dbReference>
<organism evidence="8 9">
    <name type="scientific">Virgibacillus pantothenticus</name>
    <dbReference type="NCBI Taxonomy" id="1473"/>
    <lineage>
        <taxon>Bacteria</taxon>
        <taxon>Bacillati</taxon>
        <taxon>Bacillota</taxon>
        <taxon>Bacilli</taxon>
        <taxon>Bacillales</taxon>
        <taxon>Bacillaceae</taxon>
        <taxon>Virgibacillus</taxon>
    </lineage>
</organism>
<dbReference type="GeneID" id="66870719"/>
<keyword evidence="4 5" id="KW-0143">Chaperone</keyword>
<dbReference type="Proteomes" id="UP000036780">
    <property type="component" value="Unassembled WGS sequence"/>
</dbReference>
<dbReference type="SUPFAM" id="SSF50447">
    <property type="entry name" value="Translation proteins"/>
    <property type="match status" value="1"/>
</dbReference>
<evidence type="ECO:0000256" key="4">
    <source>
        <dbReference type="ARBA" id="ARBA00023186"/>
    </source>
</evidence>
<dbReference type="GO" id="GO:0005737">
    <property type="term" value="C:cytoplasm"/>
    <property type="evidence" value="ECO:0007669"/>
    <property type="project" value="UniProtKB-SubCell"/>
</dbReference>
<dbReference type="AlphaFoldDB" id="A0A0L0QNP1"/>
<comment type="function">
    <text evidence="5">An accessory protein needed during the final step in the assembly of 30S ribosomal subunit, possibly for assembly of the head region. Essential for efficient processing of 16S rRNA. May be needed both before and after RbfA during the maturation of 16S rRNA. It has affinity for free ribosomal 30S subunits but not for 70S ribosomes.</text>
</comment>